<evidence type="ECO:0000313" key="5">
    <source>
        <dbReference type="Proteomes" id="UP000594263"/>
    </source>
</evidence>
<keyword evidence="1" id="KW-0112">Calmodulin-binding</keyword>
<organism evidence="4 5">
    <name type="scientific">Kalanchoe fedtschenkoi</name>
    <name type="common">Lavender scallops</name>
    <name type="synonym">South American air plant</name>
    <dbReference type="NCBI Taxonomy" id="63787"/>
    <lineage>
        <taxon>Eukaryota</taxon>
        <taxon>Viridiplantae</taxon>
        <taxon>Streptophyta</taxon>
        <taxon>Embryophyta</taxon>
        <taxon>Tracheophyta</taxon>
        <taxon>Spermatophyta</taxon>
        <taxon>Magnoliopsida</taxon>
        <taxon>eudicotyledons</taxon>
        <taxon>Gunneridae</taxon>
        <taxon>Pentapetalae</taxon>
        <taxon>Saxifragales</taxon>
        <taxon>Crassulaceae</taxon>
        <taxon>Kalanchoe</taxon>
    </lineage>
</organism>
<dbReference type="Gramene" id="Kaladp0040s0141.1.v1.1">
    <property type="protein sequence ID" value="Kaladp0040s0141.1.v1.1.CDS.1"/>
    <property type="gene ID" value="Kaladp0040s0141.v1.1"/>
</dbReference>
<dbReference type="InterPro" id="IPR003103">
    <property type="entry name" value="BAG_domain"/>
</dbReference>
<dbReference type="PANTHER" id="PTHR33322">
    <property type="entry name" value="BAG DOMAIN CONTAINING PROTEIN, EXPRESSED"/>
    <property type="match status" value="1"/>
</dbReference>
<evidence type="ECO:0000259" key="3">
    <source>
        <dbReference type="Pfam" id="PF02179"/>
    </source>
</evidence>
<evidence type="ECO:0000256" key="1">
    <source>
        <dbReference type="ARBA" id="ARBA00022860"/>
    </source>
</evidence>
<dbReference type="PROSITE" id="PS50096">
    <property type="entry name" value="IQ"/>
    <property type="match status" value="1"/>
</dbReference>
<dbReference type="Pfam" id="PF00612">
    <property type="entry name" value="IQ"/>
    <property type="match status" value="1"/>
</dbReference>
<dbReference type="GO" id="GO:0009506">
    <property type="term" value="C:plasmodesma"/>
    <property type="evidence" value="ECO:0007669"/>
    <property type="project" value="TreeGrafter"/>
</dbReference>
<dbReference type="GO" id="GO:0005516">
    <property type="term" value="F:calmodulin binding"/>
    <property type="evidence" value="ECO:0007669"/>
    <property type="project" value="UniProtKB-KW"/>
</dbReference>
<dbReference type="Proteomes" id="UP000594263">
    <property type="component" value="Unplaced"/>
</dbReference>
<name>A0A7N0TM40_KALFE</name>
<sequence length="241" mass="27642">MVRQTLPVADSESALKIQKAFLGFLVRKSFRKIIDCGRRVEEIQTRVCHEESFDLIMNDQMERMKVNEALMSLILELDSLALYSGLRCCRKVVIKKAIALQEAVDAIGTISTEIDDTRHHSTPIARDFDIMEDKAELVAESSSKSHYSAAPGDLEFIGKNVLSSQLMHRDTGDHELLKKLIRDSEKLMSMMQEVFEMNHLQALSISSLTSRVEQLERARMDDKLRKLRKRRHEIETVSTKH</sequence>
<dbReference type="PANTHER" id="PTHR33322:SF4">
    <property type="entry name" value="BAG DOMAIN CONTAINING PROTEIN, EXPRESSED"/>
    <property type="match status" value="1"/>
</dbReference>
<dbReference type="InterPro" id="IPR040400">
    <property type="entry name" value="BAG5/6/7/8"/>
</dbReference>
<accession>A0A7N0TM40</accession>
<keyword evidence="5" id="KW-1185">Reference proteome</keyword>
<dbReference type="GO" id="GO:0051087">
    <property type="term" value="F:protein-folding chaperone binding"/>
    <property type="evidence" value="ECO:0007669"/>
    <property type="project" value="InterPro"/>
</dbReference>
<dbReference type="EnsemblPlants" id="Kaladp0040s0141.1.v1.1">
    <property type="protein sequence ID" value="Kaladp0040s0141.1.v1.1.CDS.1"/>
    <property type="gene ID" value="Kaladp0040s0141.v1.1"/>
</dbReference>
<evidence type="ECO:0000256" key="2">
    <source>
        <dbReference type="ARBA" id="ARBA00023186"/>
    </source>
</evidence>
<feature type="domain" description="BAG" evidence="3">
    <location>
        <begin position="52"/>
        <end position="106"/>
    </location>
</feature>
<dbReference type="GO" id="GO:0006457">
    <property type="term" value="P:protein folding"/>
    <property type="evidence" value="ECO:0007669"/>
    <property type="project" value="TreeGrafter"/>
</dbReference>
<proteinExistence type="predicted"/>
<dbReference type="InterPro" id="IPR000048">
    <property type="entry name" value="IQ_motif_EF-hand-BS"/>
</dbReference>
<reference evidence="4" key="1">
    <citation type="submission" date="2021-01" db="UniProtKB">
        <authorList>
            <consortium name="EnsemblPlants"/>
        </authorList>
    </citation>
    <scope>IDENTIFICATION</scope>
</reference>
<dbReference type="Pfam" id="PF02179">
    <property type="entry name" value="BAG"/>
    <property type="match status" value="1"/>
</dbReference>
<dbReference type="SUPFAM" id="SSF63491">
    <property type="entry name" value="BAG domain"/>
    <property type="match status" value="1"/>
</dbReference>
<evidence type="ECO:0000313" key="4">
    <source>
        <dbReference type="EnsemblPlants" id="Kaladp0040s0141.1.v1.1.CDS.1"/>
    </source>
</evidence>
<dbReference type="AlphaFoldDB" id="A0A7N0TM40"/>
<protein>
    <recommendedName>
        <fullName evidence="3">BAG domain-containing protein</fullName>
    </recommendedName>
</protein>
<keyword evidence="2" id="KW-0143">Chaperone</keyword>